<keyword evidence="1" id="KW-0472">Membrane</keyword>
<evidence type="ECO:0008006" key="4">
    <source>
        <dbReference type="Google" id="ProtNLM"/>
    </source>
</evidence>
<evidence type="ECO:0000313" key="3">
    <source>
        <dbReference type="Proteomes" id="UP001238496"/>
    </source>
</evidence>
<keyword evidence="3" id="KW-1185">Reference proteome</keyword>
<evidence type="ECO:0000256" key="1">
    <source>
        <dbReference type="SAM" id="Phobius"/>
    </source>
</evidence>
<protein>
    <recommendedName>
        <fullName evidence="4">CAAX amino terminal protease family protein</fullName>
    </recommendedName>
</protein>
<accession>A0ABU0G2E1</accession>
<reference evidence="2 3" key="1">
    <citation type="submission" date="2023-07" db="EMBL/GenBank/DDBJ databases">
        <title>Genomic Encyclopedia of Type Strains, Phase IV (KMG-IV): sequencing the most valuable type-strain genomes for metagenomic binning, comparative biology and taxonomic classification.</title>
        <authorList>
            <person name="Goeker M."/>
        </authorList>
    </citation>
    <scope>NUCLEOTIDE SEQUENCE [LARGE SCALE GENOMIC DNA]</scope>
    <source>
        <strain evidence="2 3">DSM 1111</strain>
    </source>
</reference>
<name>A0ABU0G2E1_9HYPH</name>
<proteinExistence type="predicted"/>
<feature type="transmembrane region" description="Helical" evidence="1">
    <location>
        <begin position="6"/>
        <end position="30"/>
    </location>
</feature>
<evidence type="ECO:0000313" key="2">
    <source>
        <dbReference type="EMBL" id="MDQ0419495.1"/>
    </source>
</evidence>
<feature type="transmembrane region" description="Helical" evidence="1">
    <location>
        <begin position="51"/>
        <end position="84"/>
    </location>
</feature>
<feature type="transmembrane region" description="Helical" evidence="1">
    <location>
        <begin position="226"/>
        <end position="246"/>
    </location>
</feature>
<dbReference type="RefSeq" id="WP_307369023.1">
    <property type="nucleotide sequence ID" value="NZ_JAUSUW010000001.1"/>
</dbReference>
<keyword evidence="1" id="KW-0812">Transmembrane</keyword>
<sequence length="256" mass="27622">MNNAAAIILGPIIFLTATAIYYLVLTRIADRAVLDLWLKRRAGRTESVEDQFAVVNIAVAAVFQVATVALLVVLLDVPLVALMLGDFDPLLLLMVVPLALAELSLASMLAGLIMMLVPDMQAGRWRAMMDAGWLRSFMKIGTGERRAAAPAILLVYIAAEETLFRGIGLWAFRSNPAIAAMMTSLAFVAVQCVGMPSWRHAIFPVAGALVMGPAHALLALAGAPLLFLIAVHLTFFLAAIATAPYLDHHRNREYTS</sequence>
<feature type="transmembrane region" description="Helical" evidence="1">
    <location>
        <begin position="90"/>
        <end position="117"/>
    </location>
</feature>
<gene>
    <name evidence="2" type="ORF">J2045_000505</name>
</gene>
<dbReference type="Proteomes" id="UP001238496">
    <property type="component" value="Unassembled WGS sequence"/>
</dbReference>
<dbReference type="EMBL" id="JAUSUW010000001">
    <property type="protein sequence ID" value="MDQ0419495.1"/>
    <property type="molecule type" value="Genomic_DNA"/>
</dbReference>
<keyword evidence="1" id="KW-1133">Transmembrane helix</keyword>
<organism evidence="2 3">
    <name type="scientific">Peteryoungia aggregata LMG 23059</name>
    <dbReference type="NCBI Taxonomy" id="1368425"/>
    <lineage>
        <taxon>Bacteria</taxon>
        <taxon>Pseudomonadati</taxon>
        <taxon>Pseudomonadota</taxon>
        <taxon>Alphaproteobacteria</taxon>
        <taxon>Hyphomicrobiales</taxon>
        <taxon>Rhizobiaceae</taxon>
        <taxon>Peteryoungia</taxon>
    </lineage>
</organism>
<comment type="caution">
    <text evidence="2">The sequence shown here is derived from an EMBL/GenBank/DDBJ whole genome shotgun (WGS) entry which is preliminary data.</text>
</comment>
<feature type="transmembrane region" description="Helical" evidence="1">
    <location>
        <begin position="177"/>
        <end position="194"/>
    </location>
</feature>